<dbReference type="GO" id="GO:0006508">
    <property type="term" value="P:proteolysis"/>
    <property type="evidence" value="ECO:0007669"/>
    <property type="project" value="UniProtKB-KW"/>
</dbReference>
<keyword evidence="2 8" id="KW-0645">Protease</keyword>
<keyword evidence="5" id="KW-0190">Covalent protein-DNA linkage</keyword>
<evidence type="ECO:0000256" key="1">
    <source>
        <dbReference type="ARBA" id="ARBA00008136"/>
    </source>
</evidence>
<organism evidence="10 11">
    <name type="scientific">Garicola koreensis</name>
    <dbReference type="NCBI Taxonomy" id="1262554"/>
    <lineage>
        <taxon>Bacteria</taxon>
        <taxon>Bacillati</taxon>
        <taxon>Actinomycetota</taxon>
        <taxon>Actinomycetes</taxon>
        <taxon>Micrococcales</taxon>
        <taxon>Micrococcaceae</taxon>
        <taxon>Garicola</taxon>
    </lineage>
</organism>
<evidence type="ECO:0000256" key="3">
    <source>
        <dbReference type="ARBA" id="ARBA00022763"/>
    </source>
</evidence>
<dbReference type="GO" id="GO:0106300">
    <property type="term" value="P:protein-DNA covalent cross-linking repair"/>
    <property type="evidence" value="ECO:0007669"/>
    <property type="project" value="InterPro"/>
</dbReference>
<keyword evidence="7" id="KW-0456">Lyase</keyword>
<dbReference type="GO" id="GO:0016829">
    <property type="term" value="F:lyase activity"/>
    <property type="evidence" value="ECO:0007669"/>
    <property type="project" value="UniProtKB-KW"/>
</dbReference>
<feature type="compositionally biased region" description="Polar residues" evidence="9">
    <location>
        <begin position="245"/>
        <end position="254"/>
    </location>
</feature>
<dbReference type="EMBL" id="JACIBT010000001">
    <property type="protein sequence ID" value="MBB3667092.1"/>
    <property type="molecule type" value="Genomic_DNA"/>
</dbReference>
<feature type="region of interest" description="Disordered" evidence="9">
    <location>
        <begin position="235"/>
        <end position="254"/>
    </location>
</feature>
<dbReference type="Proteomes" id="UP000547528">
    <property type="component" value="Unassembled WGS sequence"/>
</dbReference>
<gene>
    <name evidence="10" type="ORF">FHX47_000685</name>
</gene>
<evidence type="ECO:0000256" key="8">
    <source>
        <dbReference type="RuleBase" id="RU364100"/>
    </source>
</evidence>
<dbReference type="RefSeq" id="WP_183357458.1">
    <property type="nucleotide sequence ID" value="NZ_BAABKR010000001.1"/>
</dbReference>
<name>A0A7W5TR59_9MICC</name>
<dbReference type="SUPFAM" id="SSF143081">
    <property type="entry name" value="BB1717-like"/>
    <property type="match status" value="1"/>
</dbReference>
<dbReference type="InterPro" id="IPR003738">
    <property type="entry name" value="SRAP"/>
</dbReference>
<evidence type="ECO:0000256" key="2">
    <source>
        <dbReference type="ARBA" id="ARBA00022670"/>
    </source>
</evidence>
<dbReference type="Pfam" id="PF02586">
    <property type="entry name" value="SRAP"/>
    <property type="match status" value="1"/>
</dbReference>
<keyword evidence="6" id="KW-0238">DNA-binding</keyword>
<evidence type="ECO:0000256" key="6">
    <source>
        <dbReference type="ARBA" id="ARBA00023125"/>
    </source>
</evidence>
<keyword evidence="11" id="KW-1185">Reference proteome</keyword>
<comment type="similarity">
    <text evidence="1 8">Belongs to the SOS response-associated peptidase family.</text>
</comment>
<proteinExistence type="inferred from homology"/>
<protein>
    <recommendedName>
        <fullName evidence="8">Abasic site processing protein</fullName>
        <ecNumber evidence="8">3.4.-.-</ecNumber>
    </recommendedName>
</protein>
<keyword evidence="4 8" id="KW-0378">Hydrolase</keyword>
<dbReference type="PANTHER" id="PTHR13604">
    <property type="entry name" value="DC12-RELATED"/>
    <property type="match status" value="1"/>
</dbReference>
<dbReference type="GO" id="GO:0003697">
    <property type="term" value="F:single-stranded DNA binding"/>
    <property type="evidence" value="ECO:0007669"/>
    <property type="project" value="InterPro"/>
</dbReference>
<dbReference type="EC" id="3.4.-.-" evidence="8"/>
<evidence type="ECO:0000256" key="7">
    <source>
        <dbReference type="ARBA" id="ARBA00023239"/>
    </source>
</evidence>
<evidence type="ECO:0000313" key="11">
    <source>
        <dbReference type="Proteomes" id="UP000547528"/>
    </source>
</evidence>
<dbReference type="Gene3D" id="3.90.1680.10">
    <property type="entry name" value="SOS response associated peptidase-like"/>
    <property type="match status" value="1"/>
</dbReference>
<comment type="caution">
    <text evidence="10">The sequence shown here is derived from an EMBL/GenBank/DDBJ whole genome shotgun (WGS) entry which is preliminary data.</text>
</comment>
<dbReference type="AlphaFoldDB" id="A0A7W5TR59"/>
<evidence type="ECO:0000256" key="5">
    <source>
        <dbReference type="ARBA" id="ARBA00023124"/>
    </source>
</evidence>
<dbReference type="GO" id="GO:0008233">
    <property type="term" value="F:peptidase activity"/>
    <property type="evidence" value="ECO:0007669"/>
    <property type="project" value="UniProtKB-KW"/>
</dbReference>
<sequence>MCGRYVIARATGDLVPLLEAEPGLTYRERISWNVAITSEVPILLERVDDDAEIHRELHTARWGLLPVWAKDRTFSNRAFNARSETVTQKPTFRSAVRARRCAVLADAYYEWTGPKGAKQPYAVRPADHGLITFAGLYEWWKDPETAQWVLSCTILTGPSPETGQGDTLDELAQLHDRIPLAMSPETAQHWLSSGRLSADEAEALVERIRAESFGVVADWEVYPVDRAVGSVRSEGPQLMEPITPPGTSGSLPQL</sequence>
<accession>A0A7W5TR59</accession>
<reference evidence="10 11" key="1">
    <citation type="submission" date="2020-08" db="EMBL/GenBank/DDBJ databases">
        <title>Sequencing the genomes of 1000 actinobacteria strains.</title>
        <authorList>
            <person name="Klenk H.-P."/>
        </authorList>
    </citation>
    <scope>NUCLEOTIDE SEQUENCE [LARGE SCALE GENOMIC DNA]</scope>
    <source>
        <strain evidence="10 11">DSM 28238</strain>
    </source>
</reference>
<keyword evidence="3" id="KW-0227">DNA damage</keyword>
<evidence type="ECO:0000313" key="10">
    <source>
        <dbReference type="EMBL" id="MBB3667092.1"/>
    </source>
</evidence>
<dbReference type="PANTHER" id="PTHR13604:SF0">
    <property type="entry name" value="ABASIC SITE PROCESSING PROTEIN HMCES"/>
    <property type="match status" value="1"/>
</dbReference>
<evidence type="ECO:0000256" key="9">
    <source>
        <dbReference type="SAM" id="MobiDB-lite"/>
    </source>
</evidence>
<evidence type="ECO:0000256" key="4">
    <source>
        <dbReference type="ARBA" id="ARBA00022801"/>
    </source>
</evidence>
<dbReference type="InterPro" id="IPR036590">
    <property type="entry name" value="SRAP-like"/>
</dbReference>